<dbReference type="EMBL" id="MU002238">
    <property type="protein sequence ID" value="KAF2788194.1"/>
    <property type="molecule type" value="Genomic_DNA"/>
</dbReference>
<reference evidence="2" key="1">
    <citation type="journal article" date="2020" name="Stud. Mycol.">
        <title>101 Dothideomycetes genomes: a test case for predicting lifestyles and emergence of pathogens.</title>
        <authorList>
            <person name="Haridas S."/>
            <person name="Albert R."/>
            <person name="Binder M."/>
            <person name="Bloem J."/>
            <person name="Labutti K."/>
            <person name="Salamov A."/>
            <person name="Andreopoulos B."/>
            <person name="Baker S."/>
            <person name="Barry K."/>
            <person name="Bills G."/>
            <person name="Bluhm B."/>
            <person name="Cannon C."/>
            <person name="Castanera R."/>
            <person name="Culley D."/>
            <person name="Daum C."/>
            <person name="Ezra D."/>
            <person name="Gonzalez J."/>
            <person name="Henrissat B."/>
            <person name="Kuo A."/>
            <person name="Liang C."/>
            <person name="Lipzen A."/>
            <person name="Lutzoni F."/>
            <person name="Magnuson J."/>
            <person name="Mondo S."/>
            <person name="Nolan M."/>
            <person name="Ohm R."/>
            <person name="Pangilinan J."/>
            <person name="Park H.-J."/>
            <person name="Ramirez L."/>
            <person name="Alfaro M."/>
            <person name="Sun H."/>
            <person name="Tritt A."/>
            <person name="Yoshinaga Y."/>
            <person name="Zwiers L.-H."/>
            <person name="Turgeon B."/>
            <person name="Goodwin S."/>
            <person name="Spatafora J."/>
            <person name="Crous P."/>
            <person name="Grigoriev I."/>
        </authorList>
    </citation>
    <scope>NUCLEOTIDE SEQUENCE</scope>
    <source>
        <strain evidence="2">CBS 109.77</strain>
    </source>
</reference>
<dbReference type="Gene3D" id="1.20.1280.50">
    <property type="match status" value="1"/>
</dbReference>
<dbReference type="AlphaFoldDB" id="A0A6A6WWC7"/>
<dbReference type="InterPro" id="IPR036047">
    <property type="entry name" value="F-box-like_dom_sf"/>
</dbReference>
<gene>
    <name evidence="2" type="ORF">K505DRAFT_421270</name>
</gene>
<sequence>MGSIELPPVVPTRRLDQLPEEILIQILEVLPAQRDLSATCLVSRRMNKVADPILYKSILFCEPKHHFTFSESLIKRPRRGSLIQDIRLEYPSSELSDFIFLKESRIDGFSHTISTMSNLESLEISVPESLCHGIGTLFNGPFDLACLKTCSLFYQREDGGYWDLKENIHIFCHPTLESLTITRAKLDEKGFESIEQPSETALTKLHLIECDIHDEALSELLLFPDALKEITITHLEEPSPSLEESVDATMHDYILALSSAQHSLEYISINFPSLGGNKALRLRMFEELKELHLRDYQLFGKSSSSPRMHSVGLPPQLETLKFWNPIGEDEGVVELLCYEIENLGVMARNLRHLIIEGEGTVPPKILDAIKASKEPFELELR</sequence>
<feature type="domain" description="F-box" evidence="1">
    <location>
        <begin position="12"/>
        <end position="58"/>
    </location>
</feature>
<dbReference type="InterPro" id="IPR032675">
    <property type="entry name" value="LRR_dom_sf"/>
</dbReference>
<protein>
    <recommendedName>
        <fullName evidence="1">F-box domain-containing protein</fullName>
    </recommendedName>
</protein>
<dbReference type="Proteomes" id="UP000799757">
    <property type="component" value="Unassembled WGS sequence"/>
</dbReference>
<dbReference type="SUPFAM" id="SSF81383">
    <property type="entry name" value="F-box domain"/>
    <property type="match status" value="1"/>
</dbReference>
<proteinExistence type="predicted"/>
<evidence type="ECO:0000313" key="2">
    <source>
        <dbReference type="EMBL" id="KAF2788194.1"/>
    </source>
</evidence>
<accession>A0A6A6WWC7</accession>
<dbReference type="InterPro" id="IPR001810">
    <property type="entry name" value="F-box_dom"/>
</dbReference>
<dbReference type="SUPFAM" id="SSF52047">
    <property type="entry name" value="RNI-like"/>
    <property type="match status" value="1"/>
</dbReference>
<dbReference type="Gene3D" id="3.80.10.10">
    <property type="entry name" value="Ribonuclease Inhibitor"/>
    <property type="match status" value="1"/>
</dbReference>
<dbReference type="OrthoDB" id="2522477at2759"/>
<evidence type="ECO:0000313" key="3">
    <source>
        <dbReference type="Proteomes" id="UP000799757"/>
    </source>
</evidence>
<dbReference type="Pfam" id="PF12937">
    <property type="entry name" value="F-box-like"/>
    <property type="match status" value="1"/>
</dbReference>
<organism evidence="2 3">
    <name type="scientific">Melanomma pulvis-pyrius CBS 109.77</name>
    <dbReference type="NCBI Taxonomy" id="1314802"/>
    <lineage>
        <taxon>Eukaryota</taxon>
        <taxon>Fungi</taxon>
        <taxon>Dikarya</taxon>
        <taxon>Ascomycota</taxon>
        <taxon>Pezizomycotina</taxon>
        <taxon>Dothideomycetes</taxon>
        <taxon>Pleosporomycetidae</taxon>
        <taxon>Pleosporales</taxon>
        <taxon>Melanommataceae</taxon>
        <taxon>Melanomma</taxon>
    </lineage>
</organism>
<evidence type="ECO:0000259" key="1">
    <source>
        <dbReference type="PROSITE" id="PS50181"/>
    </source>
</evidence>
<keyword evidence="3" id="KW-1185">Reference proteome</keyword>
<name>A0A6A6WWC7_9PLEO</name>
<dbReference type="PROSITE" id="PS50181">
    <property type="entry name" value="FBOX"/>
    <property type="match status" value="1"/>
</dbReference>